<comment type="similarity">
    <text evidence="1">Belongs to the short-chain dehydrogenases/reductases (SDR) family.</text>
</comment>
<dbReference type="PRINTS" id="PR00081">
    <property type="entry name" value="GDHRDH"/>
</dbReference>
<name>A0A402CTE5_9BACT</name>
<dbReference type="Pfam" id="PF13561">
    <property type="entry name" value="adh_short_C2"/>
    <property type="match status" value="1"/>
</dbReference>
<protein>
    <submittedName>
        <fullName evidence="3">Short chain dehydrogenase</fullName>
    </submittedName>
</protein>
<evidence type="ECO:0000256" key="1">
    <source>
        <dbReference type="ARBA" id="ARBA00006484"/>
    </source>
</evidence>
<keyword evidence="2" id="KW-0560">Oxidoreductase</keyword>
<dbReference type="InterPro" id="IPR051122">
    <property type="entry name" value="SDR_DHRS6-like"/>
</dbReference>
<evidence type="ECO:0000313" key="3">
    <source>
        <dbReference type="EMBL" id="BDI30759.1"/>
    </source>
</evidence>
<gene>
    <name evidence="3" type="ORF">CCAX7_28100</name>
</gene>
<dbReference type="Gene3D" id="3.40.50.720">
    <property type="entry name" value="NAD(P)-binding Rossmann-like Domain"/>
    <property type="match status" value="1"/>
</dbReference>
<organism evidence="3 4">
    <name type="scientific">Capsulimonas corticalis</name>
    <dbReference type="NCBI Taxonomy" id="2219043"/>
    <lineage>
        <taxon>Bacteria</taxon>
        <taxon>Bacillati</taxon>
        <taxon>Armatimonadota</taxon>
        <taxon>Armatimonadia</taxon>
        <taxon>Capsulimonadales</taxon>
        <taxon>Capsulimonadaceae</taxon>
        <taxon>Capsulimonas</taxon>
    </lineage>
</organism>
<dbReference type="SUPFAM" id="SSF51735">
    <property type="entry name" value="NAD(P)-binding Rossmann-fold domains"/>
    <property type="match status" value="1"/>
</dbReference>
<dbReference type="OrthoDB" id="9787486at2"/>
<dbReference type="InterPro" id="IPR002347">
    <property type="entry name" value="SDR_fam"/>
</dbReference>
<sequence>MRILVIGASGTIGRPVVDALAERHEVVCVGRTHGDYHADISSPESLVQLFANVGEMDALVSAAGSARFKPLEDLTEDDFAFSLANKLMGQVNLARIGAKYIRDNGSITLTTGILASEPISGSAAISLVNSGLEGFARAAALDLPRGIRINVVSPPWISETLQAMGRDGATGMPAAKVAAAYVASVEGMDTGKIIDARKFA</sequence>
<dbReference type="PANTHER" id="PTHR43477:SF1">
    <property type="entry name" value="DIHYDROANTICAPSIN 7-DEHYDROGENASE"/>
    <property type="match status" value="1"/>
</dbReference>
<proteinExistence type="inferred from homology"/>
<dbReference type="RefSeq" id="WP_119320645.1">
    <property type="nucleotide sequence ID" value="NZ_AP025739.1"/>
</dbReference>
<accession>A0A402CTE5</accession>
<dbReference type="InterPro" id="IPR036291">
    <property type="entry name" value="NAD(P)-bd_dom_sf"/>
</dbReference>
<keyword evidence="4" id="KW-1185">Reference proteome</keyword>
<dbReference type="AlphaFoldDB" id="A0A402CTE5"/>
<dbReference type="PANTHER" id="PTHR43477">
    <property type="entry name" value="DIHYDROANTICAPSIN 7-DEHYDROGENASE"/>
    <property type="match status" value="1"/>
</dbReference>
<dbReference type="KEGG" id="ccot:CCAX7_28100"/>
<dbReference type="EMBL" id="AP025739">
    <property type="protein sequence ID" value="BDI30759.1"/>
    <property type="molecule type" value="Genomic_DNA"/>
</dbReference>
<dbReference type="Proteomes" id="UP000287394">
    <property type="component" value="Chromosome"/>
</dbReference>
<dbReference type="NCBIfam" id="NF005754">
    <property type="entry name" value="PRK07578.1"/>
    <property type="match status" value="1"/>
</dbReference>
<evidence type="ECO:0000256" key="2">
    <source>
        <dbReference type="ARBA" id="ARBA00023002"/>
    </source>
</evidence>
<dbReference type="GO" id="GO:0016491">
    <property type="term" value="F:oxidoreductase activity"/>
    <property type="evidence" value="ECO:0007669"/>
    <property type="project" value="UniProtKB-KW"/>
</dbReference>
<reference evidence="3 4" key="1">
    <citation type="journal article" date="2019" name="Int. J. Syst. Evol. Microbiol.">
        <title>Capsulimonas corticalis gen. nov., sp. nov., an aerobic capsulated bacterium, of a novel bacterial order, Capsulimonadales ord. nov., of the class Armatimonadia of the phylum Armatimonadetes.</title>
        <authorList>
            <person name="Li J."/>
            <person name="Kudo C."/>
            <person name="Tonouchi A."/>
        </authorList>
    </citation>
    <scope>NUCLEOTIDE SEQUENCE [LARGE SCALE GENOMIC DNA]</scope>
    <source>
        <strain evidence="3 4">AX-7</strain>
    </source>
</reference>
<evidence type="ECO:0000313" key="4">
    <source>
        <dbReference type="Proteomes" id="UP000287394"/>
    </source>
</evidence>
<dbReference type="CDD" id="cd11731">
    <property type="entry name" value="Lin1944_like_SDR_c"/>
    <property type="match status" value="1"/>
</dbReference>